<evidence type="ECO:0000259" key="4">
    <source>
        <dbReference type="PROSITE" id="PS51165"/>
    </source>
</evidence>
<accession>A0A1M6V599</accession>
<dbReference type="PANTHER" id="PTHR47313">
    <property type="entry name" value="RIBOSOMAL RNA LARGE SUBUNIT METHYLTRANSFERASE K/L"/>
    <property type="match status" value="1"/>
</dbReference>
<evidence type="ECO:0000256" key="1">
    <source>
        <dbReference type="ARBA" id="ARBA00022603"/>
    </source>
</evidence>
<reference evidence="6" key="1">
    <citation type="submission" date="2016-11" db="EMBL/GenBank/DDBJ databases">
        <authorList>
            <person name="Varghese N."/>
            <person name="Submissions S."/>
        </authorList>
    </citation>
    <scope>NUCLEOTIDE SEQUENCE [LARGE SCALE GENOMIC DNA]</scope>
    <source>
        <strain evidence="6">USBA-503</strain>
    </source>
</reference>
<dbReference type="PRINTS" id="PR00507">
    <property type="entry name" value="N12N6MTFRASE"/>
</dbReference>
<dbReference type="InterPro" id="IPR002052">
    <property type="entry name" value="DNA_methylase_N6_adenine_CS"/>
</dbReference>
<dbReference type="Gene3D" id="3.40.50.150">
    <property type="entry name" value="Vaccinia Virus protein VP39"/>
    <property type="match status" value="1"/>
</dbReference>
<gene>
    <name evidence="5" type="ORF">SAMN05443507_1228</name>
</gene>
<dbReference type="GO" id="GO:0008990">
    <property type="term" value="F:rRNA (guanine-N2-)-methyltransferase activity"/>
    <property type="evidence" value="ECO:0007669"/>
    <property type="project" value="TreeGrafter"/>
</dbReference>
<dbReference type="PANTHER" id="PTHR47313:SF1">
    <property type="entry name" value="RIBOSOMAL RNA LARGE SUBUNIT METHYLTRANSFERASE K_L"/>
    <property type="match status" value="1"/>
</dbReference>
<dbReference type="SUPFAM" id="SSF53335">
    <property type="entry name" value="S-adenosyl-L-methionine-dependent methyltransferases"/>
    <property type="match status" value="1"/>
</dbReference>
<dbReference type="InterPro" id="IPR054170">
    <property type="entry name" value="RlmL_1st"/>
</dbReference>
<keyword evidence="1 5" id="KW-0489">Methyltransferase</keyword>
<dbReference type="EMBL" id="FRAF01000022">
    <property type="protein sequence ID" value="SHK76545.1"/>
    <property type="molecule type" value="Genomic_DNA"/>
</dbReference>
<dbReference type="PROSITE" id="PS00092">
    <property type="entry name" value="N6_MTASE"/>
    <property type="match status" value="1"/>
</dbReference>
<dbReference type="Pfam" id="PF22020">
    <property type="entry name" value="RlmL_1st"/>
    <property type="match status" value="1"/>
</dbReference>
<keyword evidence="2" id="KW-0808">Transferase</keyword>
<dbReference type="PROSITE" id="PS51165">
    <property type="entry name" value="THUMP"/>
    <property type="match status" value="1"/>
</dbReference>
<dbReference type="Gene3D" id="3.30.2130.30">
    <property type="match status" value="1"/>
</dbReference>
<dbReference type="RefSeq" id="WP_072874816.1">
    <property type="nucleotide sequence ID" value="NZ_FRAF01000022.1"/>
</dbReference>
<feature type="domain" description="THUMP" evidence="4">
    <location>
        <begin position="43"/>
        <end position="153"/>
    </location>
</feature>
<dbReference type="InterPro" id="IPR000241">
    <property type="entry name" value="RlmKL-like_Mtase"/>
</dbReference>
<dbReference type="CDD" id="cd11715">
    <property type="entry name" value="THUMP_AdoMetMT"/>
    <property type="match status" value="1"/>
</dbReference>
<dbReference type="InterPro" id="IPR004114">
    <property type="entry name" value="THUMP_dom"/>
</dbReference>
<evidence type="ECO:0000256" key="3">
    <source>
        <dbReference type="PROSITE-ProRule" id="PRU00529"/>
    </source>
</evidence>
<organism evidence="5 6">
    <name type="scientific">Alicyclobacillus tolerans</name>
    <dbReference type="NCBI Taxonomy" id="90970"/>
    <lineage>
        <taxon>Bacteria</taxon>
        <taxon>Bacillati</taxon>
        <taxon>Bacillota</taxon>
        <taxon>Bacilli</taxon>
        <taxon>Bacillales</taxon>
        <taxon>Alicyclobacillaceae</taxon>
        <taxon>Alicyclobacillus</taxon>
    </lineage>
</organism>
<dbReference type="Pfam" id="PF02926">
    <property type="entry name" value="THUMP"/>
    <property type="match status" value="1"/>
</dbReference>
<dbReference type="InterPro" id="IPR053943">
    <property type="entry name" value="RlmKL-like_Mtase_CS"/>
</dbReference>
<dbReference type="STRING" id="1830138.SAMN05443507_1228"/>
<dbReference type="OrthoDB" id="9809404at2"/>
<dbReference type="Pfam" id="PF01170">
    <property type="entry name" value="UPF0020"/>
    <property type="match status" value="1"/>
</dbReference>
<dbReference type="InterPro" id="IPR029063">
    <property type="entry name" value="SAM-dependent_MTases_sf"/>
</dbReference>
<protein>
    <submittedName>
        <fullName evidence="5">Putative N6-adenine-specific DNA methylase</fullName>
    </submittedName>
</protein>
<keyword evidence="3" id="KW-0694">RNA-binding</keyword>
<dbReference type="PROSITE" id="PS01261">
    <property type="entry name" value="UPF0020"/>
    <property type="match status" value="1"/>
</dbReference>
<dbReference type="AlphaFoldDB" id="A0A1M6V599"/>
<dbReference type="Proteomes" id="UP000184016">
    <property type="component" value="Unassembled WGS sequence"/>
</dbReference>
<keyword evidence="6" id="KW-1185">Reference proteome</keyword>
<evidence type="ECO:0000313" key="5">
    <source>
        <dbReference type="EMBL" id="SHK76545.1"/>
    </source>
</evidence>
<dbReference type="GO" id="GO:0070043">
    <property type="term" value="F:rRNA (guanine-N7-)-methyltransferase activity"/>
    <property type="evidence" value="ECO:0007669"/>
    <property type="project" value="TreeGrafter"/>
</dbReference>
<sequence length="388" mass="44206">MFQFIATAAFGLESVVARELHNLGFENTQTMNGYVEFTGPVAALVYANLWLRTADRVYIKLAEFEARTFEQLFTGTKEIRLKDWLTSDARFPVTGRSVQSQLHSVPACQSIVKKALVETMREQFGVYELPENGPLFAFTFVLHKNQCQIWLDSSGIGLHKRGYRKLTATAPLRETLAAGLVLLSRWQGHRPLLDPLCGSGTIAIEAAMIGRNQAPGLRRSFASEEWPALTPQIWQMAREEARESRRQNVELNITASDYNADVLSYAEYHARQAGVGEDVKIYKKNITDVHTNGEFGCIITNPPYGERMGERAELPNIYRELSRMKQENPNWSVFVITSDRSYEQYFQAPIHKRRKLYNGRLETQFYQNIGPLPPRPDDIWLQTGPNVL</sequence>
<name>A0A1M6V599_9BACL</name>
<evidence type="ECO:0000256" key="2">
    <source>
        <dbReference type="ARBA" id="ARBA00022679"/>
    </source>
</evidence>
<evidence type="ECO:0000313" key="6">
    <source>
        <dbReference type="Proteomes" id="UP000184016"/>
    </source>
</evidence>
<dbReference type="SMART" id="SM00981">
    <property type="entry name" value="THUMP"/>
    <property type="match status" value="1"/>
</dbReference>
<proteinExistence type="predicted"/>
<dbReference type="GO" id="GO:0003723">
    <property type="term" value="F:RNA binding"/>
    <property type="evidence" value="ECO:0007669"/>
    <property type="project" value="UniProtKB-UniRule"/>
</dbReference>